<keyword evidence="5 8" id="KW-1133">Transmembrane helix</keyword>
<name>A0A1F7FC58_UNCRA</name>
<gene>
    <name evidence="9" type="ORF">A2519_18050</name>
</gene>
<dbReference type="Pfam" id="PF02472">
    <property type="entry name" value="ExbD"/>
    <property type="match status" value="1"/>
</dbReference>
<evidence type="ECO:0000256" key="4">
    <source>
        <dbReference type="ARBA" id="ARBA00022692"/>
    </source>
</evidence>
<evidence type="ECO:0008006" key="11">
    <source>
        <dbReference type="Google" id="ProtNLM"/>
    </source>
</evidence>
<keyword evidence="7" id="KW-0813">Transport</keyword>
<dbReference type="Proteomes" id="UP000179243">
    <property type="component" value="Unassembled WGS sequence"/>
</dbReference>
<evidence type="ECO:0000313" key="9">
    <source>
        <dbReference type="EMBL" id="OGK04264.1"/>
    </source>
</evidence>
<keyword evidence="7" id="KW-0653">Protein transport</keyword>
<evidence type="ECO:0000256" key="3">
    <source>
        <dbReference type="ARBA" id="ARBA00022475"/>
    </source>
</evidence>
<evidence type="ECO:0000256" key="6">
    <source>
        <dbReference type="ARBA" id="ARBA00023136"/>
    </source>
</evidence>
<keyword evidence="3" id="KW-1003">Cell membrane</keyword>
<proteinExistence type="inferred from homology"/>
<organism evidence="9 10">
    <name type="scientific">Candidatus Raymondbacteria bacterium RIFOXYD12_FULL_49_13</name>
    <dbReference type="NCBI Taxonomy" id="1817890"/>
    <lineage>
        <taxon>Bacteria</taxon>
        <taxon>Raymondiibacteriota</taxon>
    </lineage>
</organism>
<feature type="transmembrane region" description="Helical" evidence="8">
    <location>
        <begin position="20"/>
        <end position="40"/>
    </location>
</feature>
<protein>
    <recommendedName>
        <fullName evidence="11">Biopolymer transporter ExbD</fullName>
    </recommendedName>
</protein>
<evidence type="ECO:0000256" key="2">
    <source>
        <dbReference type="ARBA" id="ARBA00005811"/>
    </source>
</evidence>
<sequence>MKLRTDTEDTVNINSLVDCITTLIIFFMVIMSATYIYGVAIKFPIGGSKKAGGDEKKEKDIVVFVGADLIEKDHYLVRDGLVKINGEEFALTASEDRSKWDEERKKAFDYLQYRISECIKQGYKKDVLIVQGDITTYHEKIMQVIDRAKAVGMKGFSLIPPS</sequence>
<dbReference type="GO" id="GO:0022857">
    <property type="term" value="F:transmembrane transporter activity"/>
    <property type="evidence" value="ECO:0007669"/>
    <property type="project" value="InterPro"/>
</dbReference>
<evidence type="ECO:0000256" key="8">
    <source>
        <dbReference type="SAM" id="Phobius"/>
    </source>
</evidence>
<accession>A0A1F7FC58</accession>
<dbReference type="AlphaFoldDB" id="A0A1F7FC58"/>
<dbReference type="EMBL" id="MFYX01000074">
    <property type="protein sequence ID" value="OGK04264.1"/>
    <property type="molecule type" value="Genomic_DNA"/>
</dbReference>
<keyword evidence="4 7" id="KW-0812">Transmembrane</keyword>
<dbReference type="GO" id="GO:0005886">
    <property type="term" value="C:plasma membrane"/>
    <property type="evidence" value="ECO:0007669"/>
    <property type="project" value="UniProtKB-SubCell"/>
</dbReference>
<evidence type="ECO:0000256" key="5">
    <source>
        <dbReference type="ARBA" id="ARBA00022989"/>
    </source>
</evidence>
<keyword evidence="6 8" id="KW-0472">Membrane</keyword>
<comment type="subcellular location">
    <subcellularLocation>
        <location evidence="1">Cell membrane</location>
        <topology evidence="1">Single-pass membrane protein</topology>
    </subcellularLocation>
    <subcellularLocation>
        <location evidence="7">Cell membrane</location>
        <topology evidence="7">Single-pass type II membrane protein</topology>
    </subcellularLocation>
</comment>
<evidence type="ECO:0000256" key="7">
    <source>
        <dbReference type="RuleBase" id="RU003879"/>
    </source>
</evidence>
<evidence type="ECO:0000256" key="1">
    <source>
        <dbReference type="ARBA" id="ARBA00004162"/>
    </source>
</evidence>
<dbReference type="GO" id="GO:0015031">
    <property type="term" value="P:protein transport"/>
    <property type="evidence" value="ECO:0007669"/>
    <property type="project" value="UniProtKB-KW"/>
</dbReference>
<comment type="caution">
    <text evidence="9">The sequence shown here is derived from an EMBL/GenBank/DDBJ whole genome shotgun (WGS) entry which is preliminary data.</text>
</comment>
<reference evidence="9 10" key="1">
    <citation type="journal article" date="2016" name="Nat. Commun.">
        <title>Thousands of microbial genomes shed light on interconnected biogeochemical processes in an aquifer system.</title>
        <authorList>
            <person name="Anantharaman K."/>
            <person name="Brown C.T."/>
            <person name="Hug L.A."/>
            <person name="Sharon I."/>
            <person name="Castelle C.J."/>
            <person name="Probst A.J."/>
            <person name="Thomas B.C."/>
            <person name="Singh A."/>
            <person name="Wilkins M.J."/>
            <person name="Karaoz U."/>
            <person name="Brodie E.L."/>
            <person name="Williams K.H."/>
            <person name="Hubbard S.S."/>
            <person name="Banfield J.F."/>
        </authorList>
    </citation>
    <scope>NUCLEOTIDE SEQUENCE [LARGE SCALE GENOMIC DNA]</scope>
</reference>
<comment type="similarity">
    <text evidence="2 7">Belongs to the ExbD/TolR family.</text>
</comment>
<evidence type="ECO:0000313" key="10">
    <source>
        <dbReference type="Proteomes" id="UP000179243"/>
    </source>
</evidence>
<dbReference type="InterPro" id="IPR003400">
    <property type="entry name" value="ExbD"/>
</dbReference>